<comment type="caution">
    <text evidence="3">The sequence shown here is derived from an EMBL/GenBank/DDBJ whole genome shotgun (WGS) entry which is preliminary data.</text>
</comment>
<feature type="domain" description="GAG-pre-integrase" evidence="2">
    <location>
        <begin position="177"/>
        <end position="206"/>
    </location>
</feature>
<name>A0A699GPZ8_TANCI</name>
<protein>
    <submittedName>
        <fullName evidence="3">Ribonuclease H-like domain-containing protein</fullName>
    </submittedName>
</protein>
<organism evidence="3">
    <name type="scientific">Tanacetum cinerariifolium</name>
    <name type="common">Dalmatian daisy</name>
    <name type="synonym">Chrysanthemum cinerariifolium</name>
    <dbReference type="NCBI Taxonomy" id="118510"/>
    <lineage>
        <taxon>Eukaryota</taxon>
        <taxon>Viridiplantae</taxon>
        <taxon>Streptophyta</taxon>
        <taxon>Embryophyta</taxon>
        <taxon>Tracheophyta</taxon>
        <taxon>Spermatophyta</taxon>
        <taxon>Magnoliopsida</taxon>
        <taxon>eudicotyledons</taxon>
        <taxon>Gunneridae</taxon>
        <taxon>Pentapetalae</taxon>
        <taxon>asterids</taxon>
        <taxon>campanulids</taxon>
        <taxon>Asterales</taxon>
        <taxon>Asteraceae</taxon>
        <taxon>Asteroideae</taxon>
        <taxon>Anthemideae</taxon>
        <taxon>Anthemidinae</taxon>
        <taxon>Tanacetum</taxon>
    </lineage>
</organism>
<proteinExistence type="predicted"/>
<dbReference type="AlphaFoldDB" id="A0A699GPZ8"/>
<gene>
    <name evidence="3" type="ORF">Tci_002093</name>
</gene>
<accession>A0A699GPZ8</accession>
<evidence type="ECO:0000259" key="2">
    <source>
        <dbReference type="Pfam" id="PF13976"/>
    </source>
</evidence>
<sequence length="435" mass="48648">MIIGDAGVKNGIFIPEGEKIWENHGTREKREKDPYNISEERIMIFLGWGKLRVMGEQYPRAIWAGKLDFEEINGGYVAFGGNPKGGKITGKVKIKTGKLDFDDVYFVKELKFNLFSVSQMCNKKNSVLCTDTECVILSSDYKLPDENHVLLRVPRENNMYNVDVKNVVLSGDLTFLFAKAILDESNIWHRRLGHINFKTTNKLVKGIGPNWLFDIDTLTQSINYQAVVAGNQPNHNAGFKENLDACKVRKETVSAQQYVLLPLWSTSSQDPQNTDADVTDAAFNVKENEKGVHVSLSGSDKPKKYNDKAKRDDKEKSHVDLSTRVRDLRAEFEEFSINSTNRVNAVSAPVTVAGPNLTNSTSSFNSASPSDTAVSPNFRISRKSSFVDPSKYPDDPDMHELEDIVYSNDEEDVGVEADFSYLGLNGVRVIGVTEL</sequence>
<dbReference type="EMBL" id="BKCJ010000128">
    <property type="protein sequence ID" value="GEU30115.1"/>
    <property type="molecule type" value="Genomic_DNA"/>
</dbReference>
<dbReference type="Pfam" id="PF13976">
    <property type="entry name" value="gag_pre-integrs"/>
    <property type="match status" value="1"/>
</dbReference>
<evidence type="ECO:0000313" key="3">
    <source>
        <dbReference type="EMBL" id="GEU30115.1"/>
    </source>
</evidence>
<reference evidence="3" key="1">
    <citation type="journal article" date="2019" name="Sci. Rep.">
        <title>Draft genome of Tanacetum cinerariifolium, the natural source of mosquito coil.</title>
        <authorList>
            <person name="Yamashiro T."/>
            <person name="Shiraishi A."/>
            <person name="Satake H."/>
            <person name="Nakayama K."/>
        </authorList>
    </citation>
    <scope>NUCLEOTIDE SEQUENCE</scope>
</reference>
<feature type="compositionally biased region" description="Basic and acidic residues" evidence="1">
    <location>
        <begin position="300"/>
        <end position="318"/>
    </location>
</feature>
<feature type="region of interest" description="Disordered" evidence="1">
    <location>
        <begin position="289"/>
        <end position="318"/>
    </location>
</feature>
<dbReference type="InterPro" id="IPR025724">
    <property type="entry name" value="GAG-pre-integrase_dom"/>
</dbReference>
<evidence type="ECO:0000256" key="1">
    <source>
        <dbReference type="SAM" id="MobiDB-lite"/>
    </source>
</evidence>